<protein>
    <recommendedName>
        <fullName evidence="4">Membrane protein involved in the export of O-antigen and teichoic acid</fullName>
    </recommendedName>
</protein>
<feature type="transmembrane region" description="Helical" evidence="1">
    <location>
        <begin position="21"/>
        <end position="49"/>
    </location>
</feature>
<feature type="transmembrane region" description="Helical" evidence="1">
    <location>
        <begin position="190"/>
        <end position="214"/>
    </location>
</feature>
<feature type="transmembrane region" description="Helical" evidence="1">
    <location>
        <begin position="425"/>
        <end position="444"/>
    </location>
</feature>
<keyword evidence="1" id="KW-0472">Membrane</keyword>
<feature type="transmembrane region" description="Helical" evidence="1">
    <location>
        <begin position="275"/>
        <end position="298"/>
    </location>
</feature>
<keyword evidence="3" id="KW-1185">Reference proteome</keyword>
<organism evidence="2 3">
    <name type="scientific">Butyrivibrio proteoclasticus (strain ATCC 51982 / DSM 14932 / B316)</name>
    <name type="common">Clostridium proteoclasticum</name>
    <dbReference type="NCBI Taxonomy" id="515622"/>
    <lineage>
        <taxon>Bacteria</taxon>
        <taxon>Bacillati</taxon>
        <taxon>Bacillota</taxon>
        <taxon>Clostridia</taxon>
        <taxon>Lachnospirales</taxon>
        <taxon>Lachnospiraceae</taxon>
        <taxon>Butyrivibrio</taxon>
    </lineage>
</organism>
<evidence type="ECO:0008006" key="4">
    <source>
        <dbReference type="Google" id="ProtNLM"/>
    </source>
</evidence>
<dbReference type="Proteomes" id="UP000001299">
    <property type="component" value="Chromosome 1"/>
</dbReference>
<keyword evidence="1" id="KW-1133">Transmembrane helix</keyword>
<dbReference type="EMBL" id="CP001810">
    <property type="protein sequence ID" value="ADL34526.1"/>
    <property type="molecule type" value="Genomic_DNA"/>
</dbReference>
<proteinExistence type="predicted"/>
<feature type="transmembrane region" description="Helical" evidence="1">
    <location>
        <begin position="61"/>
        <end position="83"/>
    </location>
</feature>
<accession>E0RVA7</accession>
<feature type="transmembrane region" description="Helical" evidence="1">
    <location>
        <begin position="340"/>
        <end position="361"/>
    </location>
</feature>
<feature type="transmembrane region" description="Helical" evidence="1">
    <location>
        <begin position="162"/>
        <end position="184"/>
    </location>
</feature>
<dbReference type="HOGENOM" id="CLU_043533_1_0_9"/>
<feature type="transmembrane region" description="Helical" evidence="1">
    <location>
        <begin position="401"/>
        <end position="419"/>
    </location>
</feature>
<evidence type="ECO:0000313" key="3">
    <source>
        <dbReference type="Proteomes" id="UP000001299"/>
    </source>
</evidence>
<reference evidence="2 3" key="1">
    <citation type="journal article" date="2010" name="PLoS ONE">
        <title>The glycobiome of the rumen bacterium Butyrivibrio proteoclasticus B316(T) highlights adaptation to a polysaccharide-rich environment.</title>
        <authorList>
            <person name="Kelly W.J."/>
            <person name="Leahy S.C."/>
            <person name="Altermann E."/>
            <person name="Yeoman C.J."/>
            <person name="Dunne J.C."/>
            <person name="Kong Z."/>
            <person name="Pacheco D.M."/>
            <person name="Li D."/>
            <person name="Noel S.J."/>
            <person name="Moon C.D."/>
            <person name="Cookson A.L."/>
            <person name="Attwood G.T."/>
        </authorList>
    </citation>
    <scope>NUCLEOTIDE SEQUENCE [LARGE SCALE GENOMIC DNA]</scope>
    <source>
        <strain evidence="3">ATCC 51982 / DSM 14932 / B316</strain>
    </source>
</reference>
<dbReference type="KEGG" id="bpb:bpr_I1790"/>
<evidence type="ECO:0000313" key="2">
    <source>
        <dbReference type="EMBL" id="ADL34526.1"/>
    </source>
</evidence>
<feature type="transmembrane region" description="Helical" evidence="1">
    <location>
        <begin position="234"/>
        <end position="255"/>
    </location>
</feature>
<dbReference type="eggNOG" id="COG4267">
    <property type="taxonomic scope" value="Bacteria"/>
</dbReference>
<gene>
    <name evidence="2" type="ordered locus">bpr_I1790</name>
</gene>
<sequence length="488" mass="54702">MAGIGFELKKLFKATGVLSMLRAYGYTGMITAGPMILGFIFLLSIQIIADRFGLSQTDTELLVSIITYSLLASMIYSSIFSMVMTRFVADLLYEQKGEDVIPSLEGILVFLLPSGMLLWSVFLVFSGVTFTQGFLSLMLFAELLTVWTEMNYLSAIKDYRGILISYVVSIGLAVFTASFGGRIFGGSINIMLFSVVLGYGVMMALDMMLLYGFFPNSHKNYFDFLPWFDEYSDLMVIGLTTNIGLFSHLVIAWFGGIGHRIRGLFYAAPEHDISALFAFLTILITTINFVASVEVNLYPKYRKYYDLFNGHGSILEIEQAEKEMLTVLDHELIYTARRQFYGTTLILGVGLIILERLPLGFDALMEGYFRILCVGYGAYAVANVLTLVLMYFTAYEDAKKANILFAVTTTALSLVSLLFEPKYYGFAFAFGSIVYLVYAINRLMTYTRRLPYHILSAQPIMAVRKKGLGTKLYMFILAKNGQAGEKEV</sequence>
<dbReference type="RefSeq" id="WP_013281180.1">
    <property type="nucleotide sequence ID" value="NC_014387.1"/>
</dbReference>
<dbReference type="STRING" id="515622.bpr_I1790"/>
<feature type="transmembrane region" description="Helical" evidence="1">
    <location>
        <begin position="367"/>
        <end position="389"/>
    </location>
</feature>
<dbReference type="AlphaFoldDB" id="E0RVA7"/>
<dbReference type="InterPro" id="IPR031617">
    <property type="entry name" value="PelG"/>
</dbReference>
<name>E0RVA7_BUTPB</name>
<evidence type="ECO:0000256" key="1">
    <source>
        <dbReference type="SAM" id="Phobius"/>
    </source>
</evidence>
<dbReference type="Pfam" id="PF16933">
    <property type="entry name" value="PelG"/>
    <property type="match status" value="1"/>
</dbReference>
<keyword evidence="1" id="KW-0812">Transmembrane</keyword>